<evidence type="ECO:0000313" key="2">
    <source>
        <dbReference type="EMBL" id="SOQ58403.1"/>
    </source>
</evidence>
<protein>
    <submittedName>
        <fullName evidence="2">SFRICE_033704</fullName>
    </submittedName>
</protein>
<feature type="region of interest" description="Disordered" evidence="1">
    <location>
        <begin position="46"/>
        <end position="65"/>
    </location>
</feature>
<dbReference type="AlphaFoldDB" id="A0A2H1WZC0"/>
<reference evidence="2" key="1">
    <citation type="submission" date="2016-07" db="EMBL/GenBank/DDBJ databases">
        <authorList>
            <person name="Bretaudeau A."/>
        </authorList>
    </citation>
    <scope>NUCLEOTIDE SEQUENCE</scope>
    <source>
        <strain evidence="2">Rice</strain>
        <tissue evidence="2">Whole body</tissue>
    </source>
</reference>
<gene>
    <name evidence="2" type="ORF">SFRICE_033704</name>
</gene>
<organism evidence="2">
    <name type="scientific">Spodoptera frugiperda</name>
    <name type="common">Fall armyworm</name>
    <dbReference type="NCBI Taxonomy" id="7108"/>
    <lineage>
        <taxon>Eukaryota</taxon>
        <taxon>Metazoa</taxon>
        <taxon>Ecdysozoa</taxon>
        <taxon>Arthropoda</taxon>
        <taxon>Hexapoda</taxon>
        <taxon>Insecta</taxon>
        <taxon>Pterygota</taxon>
        <taxon>Neoptera</taxon>
        <taxon>Endopterygota</taxon>
        <taxon>Lepidoptera</taxon>
        <taxon>Glossata</taxon>
        <taxon>Ditrysia</taxon>
        <taxon>Noctuoidea</taxon>
        <taxon>Noctuidae</taxon>
        <taxon>Amphipyrinae</taxon>
        <taxon>Spodoptera</taxon>
    </lineage>
</organism>
<feature type="compositionally biased region" description="Basic residues" evidence="1">
    <location>
        <begin position="46"/>
        <end position="55"/>
    </location>
</feature>
<proteinExistence type="predicted"/>
<sequence>MIITTPFTNYSAQTRLNVWPEYLAVMYYFRKSLFVEEGHRLKHRHNNSMLRRKNHPATSPASGEARGSVRLLLTKNHPVPTPAFRAGALYSVRSCGLPSGIPGALAQKAGVGTGWFLVKIVAFLTTAVKFPRRNKYNCGVV</sequence>
<accession>A0A2H1WZC0</accession>
<name>A0A2H1WZC0_SPOFR</name>
<evidence type="ECO:0000256" key="1">
    <source>
        <dbReference type="SAM" id="MobiDB-lite"/>
    </source>
</evidence>
<dbReference type="EMBL" id="ODYU01012213">
    <property type="protein sequence ID" value="SOQ58403.1"/>
    <property type="molecule type" value="Genomic_DNA"/>
</dbReference>